<protein>
    <submittedName>
        <fullName evidence="2">Phenylpyruvate tautomerase</fullName>
    </submittedName>
</protein>
<sequence>MVRQNISASQGDYSDQCGIYSALNAMTHIAFEAKINTPQKKEFKKKLIDTLTKEFPLVTPRNGMSPKEMRIAIKLSVNFTNKELNTRLRYVTPRLGSENKEKKLIDRIIDTLSKEGVVIIGLENPPHYTTVVRATDKTFMLSDSTQRKQIMKDDIISKKVIIDFNVHIVKDTKDEVKKVDKKKVKKAIEKKVDKKKVEKKKSNKKSNNNGVRKVRKMGKS</sequence>
<keyword evidence="3" id="KW-1185">Reference proteome</keyword>
<comment type="caution">
    <text evidence="2">The sequence shown here is derived from an EMBL/GenBank/DDBJ whole genome shotgun (WGS) entry which is preliminary data.</text>
</comment>
<gene>
    <name evidence="2" type="ORF">AKO1_003514</name>
</gene>
<dbReference type="Proteomes" id="UP001431209">
    <property type="component" value="Unassembled WGS sequence"/>
</dbReference>
<dbReference type="AlphaFoldDB" id="A0AAW2Z4F4"/>
<reference evidence="2 3" key="1">
    <citation type="submission" date="2024-03" db="EMBL/GenBank/DDBJ databases">
        <title>The Acrasis kona genome and developmental transcriptomes reveal deep origins of eukaryotic multicellular pathways.</title>
        <authorList>
            <person name="Sheikh S."/>
            <person name="Fu C.-J."/>
            <person name="Brown M.W."/>
            <person name="Baldauf S.L."/>
        </authorList>
    </citation>
    <scope>NUCLEOTIDE SEQUENCE [LARGE SCALE GENOMIC DNA]</scope>
    <source>
        <strain evidence="2 3">ATCC MYA-3509</strain>
    </source>
</reference>
<evidence type="ECO:0000313" key="3">
    <source>
        <dbReference type="Proteomes" id="UP001431209"/>
    </source>
</evidence>
<accession>A0AAW2Z4F4</accession>
<evidence type="ECO:0000256" key="1">
    <source>
        <dbReference type="SAM" id="MobiDB-lite"/>
    </source>
</evidence>
<feature type="region of interest" description="Disordered" evidence="1">
    <location>
        <begin position="191"/>
        <end position="220"/>
    </location>
</feature>
<organism evidence="2 3">
    <name type="scientific">Acrasis kona</name>
    <dbReference type="NCBI Taxonomy" id="1008807"/>
    <lineage>
        <taxon>Eukaryota</taxon>
        <taxon>Discoba</taxon>
        <taxon>Heterolobosea</taxon>
        <taxon>Tetramitia</taxon>
        <taxon>Eutetramitia</taxon>
        <taxon>Acrasidae</taxon>
        <taxon>Acrasis</taxon>
    </lineage>
</organism>
<dbReference type="EMBL" id="JAOPGA020001063">
    <property type="protein sequence ID" value="KAL0484682.1"/>
    <property type="molecule type" value="Genomic_DNA"/>
</dbReference>
<name>A0AAW2Z4F4_9EUKA</name>
<evidence type="ECO:0000313" key="2">
    <source>
        <dbReference type="EMBL" id="KAL0484682.1"/>
    </source>
</evidence>
<proteinExistence type="predicted"/>